<reference evidence="2 3" key="1">
    <citation type="submission" date="2024-11" db="EMBL/GenBank/DDBJ databases">
        <authorList>
            <person name="Lucas J.A."/>
        </authorList>
    </citation>
    <scope>NUCLEOTIDE SEQUENCE [LARGE SCALE GENOMIC DNA]</scope>
    <source>
        <strain evidence="2 3">Z 5.4</strain>
    </source>
</reference>
<evidence type="ECO:0000313" key="2">
    <source>
        <dbReference type="EMBL" id="MFK9094356.1"/>
    </source>
</evidence>
<feature type="transmembrane region" description="Helical" evidence="1">
    <location>
        <begin position="6"/>
        <end position="28"/>
    </location>
</feature>
<proteinExistence type="predicted"/>
<gene>
    <name evidence="2" type="ORF">ACJEBI_23150</name>
</gene>
<dbReference type="EMBL" id="JBJHQH010000022">
    <property type="protein sequence ID" value="MFK9094356.1"/>
    <property type="molecule type" value="Genomic_DNA"/>
</dbReference>
<keyword evidence="3" id="KW-1185">Reference proteome</keyword>
<keyword evidence="1" id="KW-0472">Membrane</keyword>
<protein>
    <recommendedName>
        <fullName evidence="4">DUF3139 domain-containing protein</fullName>
    </recommendedName>
</protein>
<evidence type="ECO:0008006" key="4">
    <source>
        <dbReference type="Google" id="ProtNLM"/>
    </source>
</evidence>
<dbReference type="Proteomes" id="UP001623041">
    <property type="component" value="Unassembled WGS sequence"/>
</dbReference>
<sequence>MLQIFVFVLIAVTLVLLSLFVDGLIALYKLEKEEKNHIIRDGLDGYLDKTFGFGKVKIYKTVLDSEGNLRYLVYLPKYEWFKAPQYQWFEVFATQTGFQHCEFEG</sequence>
<evidence type="ECO:0000313" key="3">
    <source>
        <dbReference type="Proteomes" id="UP001623041"/>
    </source>
</evidence>
<keyword evidence="1" id="KW-0812">Transmembrane</keyword>
<accession>A0ABW8RQE6</accession>
<evidence type="ECO:0000256" key="1">
    <source>
        <dbReference type="SAM" id="Phobius"/>
    </source>
</evidence>
<keyword evidence="1" id="KW-1133">Transmembrane helix</keyword>
<organism evidence="2 3">
    <name type="scientific">Bacillus salipaludis</name>
    <dbReference type="NCBI Taxonomy" id="2547811"/>
    <lineage>
        <taxon>Bacteria</taxon>
        <taxon>Bacillati</taxon>
        <taxon>Bacillota</taxon>
        <taxon>Bacilli</taxon>
        <taxon>Bacillales</taxon>
        <taxon>Bacillaceae</taxon>
        <taxon>Bacillus</taxon>
    </lineage>
</organism>
<comment type="caution">
    <text evidence="2">The sequence shown here is derived from an EMBL/GenBank/DDBJ whole genome shotgun (WGS) entry which is preliminary data.</text>
</comment>
<dbReference type="RefSeq" id="WP_406582828.1">
    <property type="nucleotide sequence ID" value="NZ_JBJHQH010000022.1"/>
</dbReference>
<name>A0ABW8RQE6_9BACI</name>